<evidence type="ECO:0000259" key="1">
    <source>
        <dbReference type="Pfam" id="PF01370"/>
    </source>
</evidence>
<dbReference type="Proteomes" id="UP000029665">
    <property type="component" value="Unassembled WGS sequence"/>
</dbReference>
<dbReference type="AlphaFoldDB" id="A0A060SJX8"/>
<comment type="caution">
    <text evidence="2">The sequence shown here is derived from an EMBL/GenBank/DDBJ whole genome shotgun (WGS) entry which is preliminary data.</text>
</comment>
<dbReference type="SUPFAM" id="SSF51735">
    <property type="entry name" value="NAD(P)-binding Rossmann-fold domains"/>
    <property type="match status" value="1"/>
</dbReference>
<dbReference type="PANTHER" id="PTHR48079:SF6">
    <property type="entry name" value="NAD(P)-BINDING DOMAIN-CONTAINING PROTEIN-RELATED"/>
    <property type="match status" value="1"/>
</dbReference>
<dbReference type="HOGENOM" id="CLU_007383_12_1_1"/>
<dbReference type="OrthoDB" id="10262413at2759"/>
<feature type="domain" description="NAD-dependent epimerase/dehydratase" evidence="1">
    <location>
        <begin position="6"/>
        <end position="239"/>
    </location>
</feature>
<proteinExistence type="predicted"/>
<dbReference type="GO" id="GO:0005737">
    <property type="term" value="C:cytoplasm"/>
    <property type="evidence" value="ECO:0007669"/>
    <property type="project" value="TreeGrafter"/>
</dbReference>
<dbReference type="InterPro" id="IPR051783">
    <property type="entry name" value="NAD(P)-dependent_oxidoreduct"/>
</dbReference>
<dbReference type="InterPro" id="IPR036291">
    <property type="entry name" value="NAD(P)-bd_dom_sf"/>
</dbReference>
<dbReference type="GO" id="GO:0004029">
    <property type="term" value="F:aldehyde dehydrogenase (NAD+) activity"/>
    <property type="evidence" value="ECO:0007669"/>
    <property type="project" value="TreeGrafter"/>
</dbReference>
<evidence type="ECO:0000313" key="3">
    <source>
        <dbReference type="Proteomes" id="UP000029665"/>
    </source>
</evidence>
<keyword evidence="3" id="KW-1185">Reference proteome</keyword>
<dbReference type="PANTHER" id="PTHR48079">
    <property type="entry name" value="PROTEIN YEEZ"/>
    <property type="match status" value="1"/>
</dbReference>
<dbReference type="Pfam" id="PF01370">
    <property type="entry name" value="Epimerase"/>
    <property type="match status" value="1"/>
</dbReference>
<dbReference type="Gene3D" id="3.40.50.720">
    <property type="entry name" value="NAD(P)-binding Rossmann-like Domain"/>
    <property type="match status" value="1"/>
</dbReference>
<dbReference type="STRING" id="5643.A0A060SJX8"/>
<name>A0A060SJX8_PYCCI</name>
<protein>
    <recommendedName>
        <fullName evidence="1">NAD-dependent epimerase/dehydratase domain-containing protein</fullName>
    </recommendedName>
</protein>
<organism evidence="2 3">
    <name type="scientific">Pycnoporus cinnabarinus</name>
    <name type="common">Cinnabar-red polypore</name>
    <name type="synonym">Trametes cinnabarina</name>
    <dbReference type="NCBI Taxonomy" id="5643"/>
    <lineage>
        <taxon>Eukaryota</taxon>
        <taxon>Fungi</taxon>
        <taxon>Dikarya</taxon>
        <taxon>Basidiomycota</taxon>
        <taxon>Agaricomycotina</taxon>
        <taxon>Agaricomycetes</taxon>
        <taxon>Polyporales</taxon>
        <taxon>Polyporaceae</taxon>
        <taxon>Trametes</taxon>
    </lineage>
</organism>
<accession>A0A060SJX8</accession>
<dbReference type="EMBL" id="CCBP010000174">
    <property type="protein sequence ID" value="CDO74491.1"/>
    <property type="molecule type" value="Genomic_DNA"/>
</dbReference>
<evidence type="ECO:0000313" key="2">
    <source>
        <dbReference type="EMBL" id="CDO74491.1"/>
    </source>
</evidence>
<gene>
    <name evidence="2" type="ORF">BN946_scf184979.g46</name>
</gene>
<dbReference type="OMA" id="DGYFFVE"/>
<dbReference type="InterPro" id="IPR001509">
    <property type="entry name" value="Epimerase_deHydtase"/>
</dbReference>
<sequence length="335" mass="36251">MGEVSILLTGATGYVGASILQGLLRHPDATKFEITTLVRDSAKAKILEEKFGVKAALGSVTEQEKLTKLAEDAHVVIHTANSSDSIEAMEAILRGLKNRHENTGDLPHLIQTSGTGVFMDDARGEYASTTIYSDLDLAALDALPPNAFHRAVELLAIDADEKGGYARTYIVSPSLIYGLGHGPLFDAGLANPFTFAIAAYVRAALKRGTVGVLNQGAGIWQSVHIDDVVDLYIRMLDAILSDPEKVSHGRSGYFIAENGGQSARELLQAIAEGLFALRRVATPELFIANVLFSNARCKGERARRELGWTPKYTPRDLLELVKSELTAYVKREDSA</sequence>
<reference evidence="2" key="1">
    <citation type="submission" date="2014-01" db="EMBL/GenBank/DDBJ databases">
        <title>The genome of the white-rot fungus Pycnoporus cinnabarinus: a basidiomycete model with a versatile arsenal for lignocellulosic biomass breakdown.</title>
        <authorList>
            <person name="Levasseur A."/>
            <person name="Lomascolo A."/>
            <person name="Ruiz-Duenas F.J."/>
            <person name="Uzan E."/>
            <person name="Piumi F."/>
            <person name="Kues U."/>
            <person name="Ram A.F.J."/>
            <person name="Murat C."/>
            <person name="Haon M."/>
            <person name="Benoit I."/>
            <person name="Arfi Y."/>
            <person name="Chevret D."/>
            <person name="Drula E."/>
            <person name="Kwon M.J."/>
            <person name="Gouret P."/>
            <person name="Lesage-Meessen L."/>
            <person name="Lombard V."/>
            <person name="Mariette J."/>
            <person name="Noirot C."/>
            <person name="Park J."/>
            <person name="Patyshakuliyeva A."/>
            <person name="Wieneger R.A.B."/>
            <person name="Wosten H.A.B."/>
            <person name="Martin F."/>
            <person name="Coutinho P.M."/>
            <person name="de Vries R."/>
            <person name="Martinez A.T."/>
            <person name="Klopp C."/>
            <person name="Pontarotti P."/>
            <person name="Henrissat B."/>
            <person name="Record E."/>
        </authorList>
    </citation>
    <scope>NUCLEOTIDE SEQUENCE [LARGE SCALE GENOMIC DNA]</scope>
    <source>
        <strain evidence="2">BRFM137</strain>
    </source>
</reference>